<dbReference type="EMBL" id="CP043315">
    <property type="protein sequence ID" value="QEK38090.1"/>
    <property type="molecule type" value="Genomic_DNA"/>
</dbReference>
<sequence length="316" mass="36383">MRFIKLFKEMIFCSAILINTHAVGSDVECESDYKLIDYMQSIGEFNNSILEVLSYVHVIYKNNNKCFEHDIDVENTGIDMLALISGSELVEKSTTQFLNYIENIHGDLDRNSMDDIKIAIDINYIRLTDDNPYMEDLLKYVNKFNPNDDIMRKSIEKNQLLFLLCMKHFNCYNVDEFNAHLPHVADSSLEDKCYIAMVDEIGKFKFNKFHISSRMVSTEEHFDQVDALQKLSSVITSASINFKYSDLANEGLHDTDILGLLPEGLQELDMDSEDVNIEANQILRFSSLKKLSSNCYVYNAHEISNLKELESLSILQ</sequence>
<dbReference type="RefSeq" id="WP_148980937.1">
    <property type="nucleotide sequence ID" value="NZ_CP043315.1"/>
</dbReference>
<dbReference type="KEGG" id="cip:FZC35_01730"/>
<evidence type="ECO:0000313" key="2">
    <source>
        <dbReference type="Proteomes" id="UP000325155"/>
    </source>
</evidence>
<protein>
    <submittedName>
        <fullName evidence="1">Uncharacterized protein</fullName>
    </submittedName>
</protein>
<name>A0A5C0UEG9_9PROT</name>
<keyword evidence="2" id="KW-1185">Reference proteome</keyword>
<organism evidence="1 2">
    <name type="scientific">Candidatus Cytomitobacter indipagum</name>
    <dbReference type="NCBI Taxonomy" id="2601575"/>
    <lineage>
        <taxon>Bacteria</taxon>
        <taxon>Pseudomonadati</taxon>
        <taxon>Pseudomonadota</taxon>
        <taxon>Alphaproteobacteria</taxon>
        <taxon>Holosporales</taxon>
        <taxon>Holosporaceae</taxon>
        <taxon>Candidatus Cytomitobacter</taxon>
    </lineage>
</organism>
<dbReference type="AlphaFoldDB" id="A0A5C0UEG9"/>
<proteinExistence type="predicted"/>
<dbReference type="Proteomes" id="UP000325155">
    <property type="component" value="Chromosome"/>
</dbReference>
<reference evidence="1 2" key="1">
    <citation type="submission" date="2019-08" db="EMBL/GenBank/DDBJ databases">
        <title>Highly reduced genomes of protist endosymbionts show evolutionary convergence.</title>
        <authorList>
            <person name="George E."/>
            <person name="Husnik F."/>
            <person name="Tashyreva D."/>
            <person name="Prokopchuk G."/>
            <person name="Horak A."/>
            <person name="Kwong W.K."/>
            <person name="Lukes J."/>
            <person name="Keeling P.J."/>
        </authorList>
    </citation>
    <scope>NUCLEOTIDE SEQUENCE [LARGE SCALE GENOMIC DNA]</scope>
    <source>
        <strain evidence="1">1605</strain>
    </source>
</reference>
<accession>A0A5C0UEG9</accession>
<gene>
    <name evidence="1" type="ORF">FZC35_01730</name>
</gene>
<evidence type="ECO:0000313" key="1">
    <source>
        <dbReference type="EMBL" id="QEK38090.1"/>
    </source>
</evidence>